<protein>
    <recommendedName>
        <fullName evidence="9">Probable tRNA sulfurtransferase</fullName>
        <ecNumber evidence="9">2.8.1.4</ecNumber>
    </recommendedName>
    <alternativeName>
        <fullName evidence="9">Sulfur carrier protein ThiS sulfurtransferase</fullName>
    </alternativeName>
    <alternativeName>
        <fullName evidence="9">Thiamine biosynthesis protein ThiI</fullName>
    </alternativeName>
    <alternativeName>
        <fullName evidence="9">tRNA 4-thiouridine synthase</fullName>
    </alternativeName>
</protein>
<feature type="binding site" evidence="9">
    <location>
        <position position="267"/>
    </location>
    <ligand>
        <name>ATP</name>
        <dbReference type="ChEBI" id="CHEBI:30616"/>
    </ligand>
</feature>
<evidence type="ECO:0000259" key="10">
    <source>
        <dbReference type="PROSITE" id="PS51165"/>
    </source>
</evidence>
<dbReference type="RefSeq" id="WP_307410909.1">
    <property type="nucleotide sequence ID" value="NZ_JAUSUR010000008.1"/>
</dbReference>
<keyword evidence="12" id="KW-1185">Reference proteome</keyword>
<accession>A0ABU0E7Z1</accession>
<evidence type="ECO:0000256" key="7">
    <source>
        <dbReference type="ARBA" id="ARBA00022884"/>
    </source>
</evidence>
<dbReference type="InterPro" id="IPR003720">
    <property type="entry name" value="tRNA_STrfase"/>
</dbReference>
<evidence type="ECO:0000256" key="3">
    <source>
        <dbReference type="ARBA" id="ARBA00022555"/>
    </source>
</evidence>
<dbReference type="Gene3D" id="3.40.50.620">
    <property type="entry name" value="HUPs"/>
    <property type="match status" value="1"/>
</dbReference>
<dbReference type="EC" id="2.8.1.4" evidence="9"/>
<dbReference type="SUPFAM" id="SSF143437">
    <property type="entry name" value="THUMP domain-like"/>
    <property type="match status" value="1"/>
</dbReference>
<dbReference type="InterPro" id="IPR049962">
    <property type="entry name" value="THUMP_ThiI"/>
</dbReference>
<dbReference type="EMBL" id="JAUSUR010000008">
    <property type="protein sequence ID" value="MDQ0362826.1"/>
    <property type="molecule type" value="Genomic_DNA"/>
</dbReference>
<feature type="domain" description="THUMP" evidence="10">
    <location>
        <begin position="65"/>
        <end position="167"/>
    </location>
</feature>
<dbReference type="InterPro" id="IPR020536">
    <property type="entry name" value="ThiI_AANH"/>
</dbReference>
<keyword evidence="7 9" id="KW-0694">RNA-binding</keyword>
<feature type="binding site" evidence="9">
    <location>
        <position position="298"/>
    </location>
    <ligand>
        <name>ATP</name>
        <dbReference type="ChEBI" id="CHEBI:30616"/>
    </ligand>
</feature>
<keyword evidence="5 9" id="KW-0547">Nucleotide-binding</keyword>
<evidence type="ECO:0000256" key="1">
    <source>
        <dbReference type="ARBA" id="ARBA00004496"/>
    </source>
</evidence>
<proteinExistence type="inferred from homology"/>
<name>A0ABU0E7Z1_9FIRM</name>
<comment type="pathway">
    <text evidence="9">Cofactor biosynthesis; thiamine diphosphate biosynthesis.</text>
</comment>
<dbReference type="SUPFAM" id="SSF52402">
    <property type="entry name" value="Adenine nucleotide alpha hydrolases-like"/>
    <property type="match status" value="1"/>
</dbReference>
<comment type="catalytic activity">
    <reaction evidence="9">
        <text>[ThiI sulfur-carrier protein]-S-sulfanyl-L-cysteine + a uridine in tRNA + 2 reduced [2Fe-2S]-[ferredoxin] + ATP + H(+) = [ThiI sulfur-carrier protein]-L-cysteine + a 4-thiouridine in tRNA + 2 oxidized [2Fe-2S]-[ferredoxin] + AMP + diphosphate</text>
        <dbReference type="Rhea" id="RHEA:24176"/>
        <dbReference type="Rhea" id="RHEA-COMP:10000"/>
        <dbReference type="Rhea" id="RHEA-COMP:10001"/>
        <dbReference type="Rhea" id="RHEA-COMP:13337"/>
        <dbReference type="Rhea" id="RHEA-COMP:13338"/>
        <dbReference type="Rhea" id="RHEA-COMP:13339"/>
        <dbReference type="Rhea" id="RHEA-COMP:13340"/>
        <dbReference type="ChEBI" id="CHEBI:15378"/>
        <dbReference type="ChEBI" id="CHEBI:29950"/>
        <dbReference type="ChEBI" id="CHEBI:30616"/>
        <dbReference type="ChEBI" id="CHEBI:33019"/>
        <dbReference type="ChEBI" id="CHEBI:33737"/>
        <dbReference type="ChEBI" id="CHEBI:33738"/>
        <dbReference type="ChEBI" id="CHEBI:61963"/>
        <dbReference type="ChEBI" id="CHEBI:65315"/>
        <dbReference type="ChEBI" id="CHEBI:136798"/>
        <dbReference type="ChEBI" id="CHEBI:456215"/>
        <dbReference type="EC" id="2.8.1.4"/>
    </reaction>
</comment>
<dbReference type="CDD" id="cd11716">
    <property type="entry name" value="THUMP_ThiI"/>
    <property type="match status" value="1"/>
</dbReference>
<gene>
    <name evidence="9" type="primary">thiI</name>
    <name evidence="11" type="ORF">J2S15_003587</name>
</gene>
<dbReference type="NCBIfam" id="TIGR00342">
    <property type="entry name" value="tRNA uracil 4-sulfurtransferase ThiI"/>
    <property type="match status" value="1"/>
</dbReference>
<dbReference type="PANTHER" id="PTHR43209">
    <property type="entry name" value="TRNA SULFURTRANSFERASE"/>
    <property type="match status" value="1"/>
</dbReference>
<dbReference type="PANTHER" id="PTHR43209:SF1">
    <property type="entry name" value="TRNA SULFURTRANSFERASE"/>
    <property type="match status" value="1"/>
</dbReference>
<keyword evidence="3 9" id="KW-0820">tRNA-binding</keyword>
<dbReference type="InterPro" id="IPR014729">
    <property type="entry name" value="Rossmann-like_a/b/a_fold"/>
</dbReference>
<dbReference type="SMART" id="SM00981">
    <property type="entry name" value="THUMP"/>
    <property type="match status" value="1"/>
</dbReference>
<dbReference type="Gene3D" id="3.30.2130.30">
    <property type="match status" value="1"/>
</dbReference>
<evidence type="ECO:0000256" key="4">
    <source>
        <dbReference type="ARBA" id="ARBA00022679"/>
    </source>
</evidence>
<reference evidence="11 12" key="1">
    <citation type="submission" date="2023-07" db="EMBL/GenBank/DDBJ databases">
        <title>Genomic Encyclopedia of Type Strains, Phase IV (KMG-IV): sequencing the most valuable type-strain genomes for metagenomic binning, comparative biology and taxonomic classification.</title>
        <authorList>
            <person name="Goeker M."/>
        </authorList>
    </citation>
    <scope>NUCLEOTIDE SEQUENCE [LARGE SCALE GENOMIC DNA]</scope>
    <source>
        <strain evidence="11 12">DSM 16784</strain>
    </source>
</reference>
<dbReference type="HAMAP" id="MF_00021">
    <property type="entry name" value="ThiI"/>
    <property type="match status" value="1"/>
</dbReference>
<feature type="binding site" evidence="9">
    <location>
        <position position="289"/>
    </location>
    <ligand>
        <name>ATP</name>
        <dbReference type="ChEBI" id="CHEBI:30616"/>
    </ligand>
</feature>
<evidence type="ECO:0000256" key="6">
    <source>
        <dbReference type="ARBA" id="ARBA00022840"/>
    </source>
</evidence>
<comment type="function">
    <text evidence="9">Catalyzes the ATP-dependent transfer of a sulfur to tRNA to produce 4-thiouridine in position 8 of tRNAs, which functions as a near-UV photosensor. Also catalyzes the transfer of sulfur to the sulfur carrier protein ThiS, forming ThiS-thiocarboxylate. This is a step in the synthesis of thiazole, in the thiamine biosynthesis pathway. The sulfur is donated as persulfide by IscS.</text>
</comment>
<feature type="binding site" evidence="9">
    <location>
        <begin position="185"/>
        <end position="186"/>
    </location>
    <ligand>
        <name>ATP</name>
        <dbReference type="ChEBI" id="CHEBI:30616"/>
    </ligand>
</feature>
<dbReference type="Pfam" id="PF02926">
    <property type="entry name" value="THUMP"/>
    <property type="match status" value="1"/>
</dbReference>
<evidence type="ECO:0000256" key="8">
    <source>
        <dbReference type="ARBA" id="ARBA00022977"/>
    </source>
</evidence>
<dbReference type="PROSITE" id="PS51165">
    <property type="entry name" value="THUMP"/>
    <property type="match status" value="1"/>
</dbReference>
<evidence type="ECO:0000313" key="11">
    <source>
        <dbReference type="EMBL" id="MDQ0362826.1"/>
    </source>
</evidence>
<dbReference type="InterPro" id="IPR004114">
    <property type="entry name" value="THUMP_dom"/>
</dbReference>
<dbReference type="InterPro" id="IPR050102">
    <property type="entry name" value="tRNA_sulfurtransferase_ThiI"/>
</dbReference>
<dbReference type="InterPro" id="IPR054173">
    <property type="entry name" value="ThiI_fer"/>
</dbReference>
<feature type="binding site" evidence="9">
    <location>
        <begin position="210"/>
        <end position="211"/>
    </location>
    <ligand>
        <name>ATP</name>
        <dbReference type="ChEBI" id="CHEBI:30616"/>
    </ligand>
</feature>
<comment type="catalytic activity">
    <reaction evidence="9">
        <text>[ThiS sulfur-carrier protein]-C-terminal Gly-Gly-AMP + S-sulfanyl-L-cysteinyl-[cysteine desulfurase] + AH2 = [ThiS sulfur-carrier protein]-C-terminal-Gly-aminoethanethioate + L-cysteinyl-[cysteine desulfurase] + A + AMP + 2 H(+)</text>
        <dbReference type="Rhea" id="RHEA:43340"/>
        <dbReference type="Rhea" id="RHEA-COMP:12157"/>
        <dbReference type="Rhea" id="RHEA-COMP:12158"/>
        <dbReference type="Rhea" id="RHEA-COMP:12910"/>
        <dbReference type="Rhea" id="RHEA-COMP:19908"/>
        <dbReference type="ChEBI" id="CHEBI:13193"/>
        <dbReference type="ChEBI" id="CHEBI:15378"/>
        <dbReference type="ChEBI" id="CHEBI:17499"/>
        <dbReference type="ChEBI" id="CHEBI:29950"/>
        <dbReference type="ChEBI" id="CHEBI:61963"/>
        <dbReference type="ChEBI" id="CHEBI:90618"/>
        <dbReference type="ChEBI" id="CHEBI:232372"/>
        <dbReference type="ChEBI" id="CHEBI:456215"/>
    </reaction>
</comment>
<keyword evidence="4 9" id="KW-0808">Transferase</keyword>
<keyword evidence="2 9" id="KW-0963">Cytoplasm</keyword>
<comment type="similarity">
    <text evidence="9">Belongs to the ThiI family.</text>
</comment>
<keyword evidence="8 9" id="KW-0784">Thiamine biosynthesis</keyword>
<keyword evidence="6 9" id="KW-0067">ATP-binding</keyword>
<dbReference type="InterPro" id="IPR049961">
    <property type="entry name" value="ThiI_N"/>
</dbReference>
<organism evidence="11 12">
    <name type="scientific">Breznakia pachnodae</name>
    <dbReference type="NCBI Taxonomy" id="265178"/>
    <lineage>
        <taxon>Bacteria</taxon>
        <taxon>Bacillati</taxon>
        <taxon>Bacillota</taxon>
        <taxon>Erysipelotrichia</taxon>
        <taxon>Erysipelotrichales</taxon>
        <taxon>Erysipelotrichaceae</taxon>
        <taxon>Breznakia</taxon>
    </lineage>
</organism>
<dbReference type="Proteomes" id="UP001230220">
    <property type="component" value="Unassembled WGS sequence"/>
</dbReference>
<evidence type="ECO:0000256" key="9">
    <source>
        <dbReference type="HAMAP-Rule" id="MF_00021"/>
    </source>
</evidence>
<evidence type="ECO:0000256" key="5">
    <source>
        <dbReference type="ARBA" id="ARBA00022741"/>
    </source>
</evidence>
<comment type="caution">
    <text evidence="11">The sequence shown here is derived from an EMBL/GenBank/DDBJ whole genome shotgun (WGS) entry which is preliminary data.</text>
</comment>
<sequence length="402" mass="46025">MSTAHNEYNHILIRFGELSTKGKNKKDFIKQLMSNVKKSLQKFENLTFERGHDRLYILLNGEDHVEVSERLKHVFGISSFSLAIKIKSDLEEMKRISLMAAEEFKGKTFKMDTRRHHKPFLYSSDEINRACATEILKNTDLKVDVRNPELRIQIEVREFYTYIMTEKIKGAGGYPVGSSGKALVMLSGGIDSPVACYETMKRGVSIECIHYASPPYTSQQALDKVKQLASKIALFQGHVRLHIVPFTDLQLAIYNNAYESYAITLMRRMMYRIAQQVAEKQRCLAIVNGESLGQVASQTLESMNVIGKVVDIPVLRPLICMDKLEIIDIANKIDTYDISIQPFEDCCTIFTPKKPTTKPNLDKVERLEAKFDYQTEIDKAIENMESISVHYDEEKSEHEDLF</sequence>
<evidence type="ECO:0000313" key="12">
    <source>
        <dbReference type="Proteomes" id="UP001230220"/>
    </source>
</evidence>
<comment type="subcellular location">
    <subcellularLocation>
        <location evidence="1 9">Cytoplasm</location>
    </subcellularLocation>
</comment>
<dbReference type="CDD" id="cd01712">
    <property type="entry name" value="PPase_ThiI"/>
    <property type="match status" value="1"/>
</dbReference>
<dbReference type="Pfam" id="PF02568">
    <property type="entry name" value="ThiI"/>
    <property type="match status" value="1"/>
</dbReference>
<evidence type="ECO:0000256" key="2">
    <source>
        <dbReference type="ARBA" id="ARBA00022490"/>
    </source>
</evidence>
<dbReference type="Pfam" id="PF22025">
    <property type="entry name" value="ThiI_fer"/>
    <property type="match status" value="1"/>
</dbReference>